<dbReference type="PANTHER" id="PTHR24346">
    <property type="entry name" value="MAP/MICROTUBULE AFFINITY-REGULATING KINASE"/>
    <property type="match status" value="1"/>
</dbReference>
<dbReference type="GO" id="GO:0035556">
    <property type="term" value="P:intracellular signal transduction"/>
    <property type="evidence" value="ECO:0007669"/>
    <property type="project" value="TreeGrafter"/>
</dbReference>
<dbReference type="PANTHER" id="PTHR24346:SF82">
    <property type="entry name" value="KP78A-RELATED"/>
    <property type="match status" value="1"/>
</dbReference>
<dbReference type="SUPFAM" id="SSF56112">
    <property type="entry name" value="Protein kinase-like (PK-like)"/>
    <property type="match status" value="1"/>
</dbReference>
<keyword evidence="2" id="KW-0723">Serine/threonine-protein kinase</keyword>
<name>A0A2V5I6B2_9EURO</name>
<dbReference type="Pfam" id="PF00069">
    <property type="entry name" value="Pkinase"/>
    <property type="match status" value="1"/>
</dbReference>
<keyword evidence="6" id="KW-0067">ATP-binding</keyword>
<keyword evidence="4" id="KW-0547">Nucleotide-binding</keyword>
<sequence length="353" mass="40298">MSTKERKPHHIEILEDGNHRHLIEPEKPAGLFEKLCNTFTHHTPRQTPSDPVIQRSETSEGNDKPEPFSHRYGKCIKILHYGSSTFVGLYAKKASKHSGKEQLYAVKVRHRSPGRLLDEYRRAAMGISSFVQHRNIVRTLEHCYNDKGDLHSVMEYCGGGSLQTLLLRTGKLSAVEADCFFKQLLRAVFFLHDEGIVHRRLRAENVLLTVNGAVKVAHFDSAEWLPKDSRPLPKAQPPLEQVPYTAPEVLWGREHDPRASDVWALGLIYAFMRLGMLLWKVASDGDRNFQWYLRTREDVEGFTTIEEFGSDRCCNVIYAMLDPKPDRRITAYEALHSEWIHEVVVCAAGEAGE</sequence>
<evidence type="ECO:0000256" key="1">
    <source>
        <dbReference type="ARBA" id="ARBA00010791"/>
    </source>
</evidence>
<dbReference type="GO" id="GO:0005737">
    <property type="term" value="C:cytoplasm"/>
    <property type="evidence" value="ECO:0007669"/>
    <property type="project" value="TreeGrafter"/>
</dbReference>
<keyword evidence="5 9" id="KW-0418">Kinase</keyword>
<dbReference type="GO" id="GO:0004674">
    <property type="term" value="F:protein serine/threonine kinase activity"/>
    <property type="evidence" value="ECO:0007669"/>
    <property type="project" value="UniProtKB-KW"/>
</dbReference>
<feature type="region of interest" description="Disordered" evidence="7">
    <location>
        <begin position="40"/>
        <end position="68"/>
    </location>
</feature>
<accession>A0A2V5I6B2</accession>
<keyword evidence="10" id="KW-1185">Reference proteome</keyword>
<evidence type="ECO:0000256" key="7">
    <source>
        <dbReference type="SAM" id="MobiDB-lite"/>
    </source>
</evidence>
<dbReference type="PROSITE" id="PS50011">
    <property type="entry name" value="PROTEIN_KINASE_DOM"/>
    <property type="match status" value="1"/>
</dbReference>
<evidence type="ECO:0000256" key="6">
    <source>
        <dbReference type="ARBA" id="ARBA00022840"/>
    </source>
</evidence>
<comment type="similarity">
    <text evidence="1">Belongs to the protein kinase superfamily. CAMK Ser/Thr protein kinase family. NIM1 subfamily.</text>
</comment>
<evidence type="ECO:0000313" key="9">
    <source>
        <dbReference type="EMBL" id="PYI32219.1"/>
    </source>
</evidence>
<dbReference type="AlphaFoldDB" id="A0A2V5I6B2"/>
<dbReference type="Gene3D" id="1.10.510.10">
    <property type="entry name" value="Transferase(Phosphotransferase) domain 1"/>
    <property type="match status" value="1"/>
</dbReference>
<dbReference type="InterPro" id="IPR000719">
    <property type="entry name" value="Prot_kinase_dom"/>
</dbReference>
<evidence type="ECO:0000256" key="5">
    <source>
        <dbReference type="ARBA" id="ARBA00022777"/>
    </source>
</evidence>
<feature type="compositionally biased region" description="Basic and acidic residues" evidence="7">
    <location>
        <begin position="57"/>
        <end position="68"/>
    </location>
</feature>
<keyword evidence="3" id="KW-0808">Transferase</keyword>
<dbReference type="EMBL" id="KZ825495">
    <property type="protein sequence ID" value="PYI32219.1"/>
    <property type="molecule type" value="Genomic_DNA"/>
</dbReference>
<dbReference type="GO" id="GO:0005524">
    <property type="term" value="F:ATP binding"/>
    <property type="evidence" value="ECO:0007669"/>
    <property type="project" value="UniProtKB-KW"/>
</dbReference>
<evidence type="ECO:0000256" key="3">
    <source>
        <dbReference type="ARBA" id="ARBA00022679"/>
    </source>
</evidence>
<gene>
    <name evidence="9" type="ORF">BP00DRAFT_425135</name>
</gene>
<evidence type="ECO:0000313" key="10">
    <source>
        <dbReference type="Proteomes" id="UP000248817"/>
    </source>
</evidence>
<dbReference type="Proteomes" id="UP000248817">
    <property type="component" value="Unassembled WGS sequence"/>
</dbReference>
<organism evidence="9 10">
    <name type="scientific">Aspergillus indologenus CBS 114.80</name>
    <dbReference type="NCBI Taxonomy" id="1450541"/>
    <lineage>
        <taxon>Eukaryota</taxon>
        <taxon>Fungi</taxon>
        <taxon>Dikarya</taxon>
        <taxon>Ascomycota</taxon>
        <taxon>Pezizomycotina</taxon>
        <taxon>Eurotiomycetes</taxon>
        <taxon>Eurotiomycetidae</taxon>
        <taxon>Eurotiales</taxon>
        <taxon>Aspergillaceae</taxon>
        <taxon>Aspergillus</taxon>
        <taxon>Aspergillus subgen. Circumdati</taxon>
    </lineage>
</organism>
<feature type="compositionally biased region" description="Polar residues" evidence="7">
    <location>
        <begin position="40"/>
        <end position="49"/>
    </location>
</feature>
<reference evidence="9 10" key="1">
    <citation type="submission" date="2018-02" db="EMBL/GenBank/DDBJ databases">
        <title>The genomes of Aspergillus section Nigri reveals drivers in fungal speciation.</title>
        <authorList>
            <consortium name="DOE Joint Genome Institute"/>
            <person name="Vesth T.C."/>
            <person name="Nybo J."/>
            <person name="Theobald S."/>
            <person name="Brandl J."/>
            <person name="Frisvad J.C."/>
            <person name="Nielsen K.F."/>
            <person name="Lyhne E.K."/>
            <person name="Kogle M.E."/>
            <person name="Kuo A."/>
            <person name="Riley R."/>
            <person name="Clum A."/>
            <person name="Nolan M."/>
            <person name="Lipzen A."/>
            <person name="Salamov A."/>
            <person name="Henrissat B."/>
            <person name="Wiebenga A."/>
            <person name="De vries R.P."/>
            <person name="Grigoriev I.V."/>
            <person name="Mortensen U.H."/>
            <person name="Andersen M.R."/>
            <person name="Baker S.E."/>
        </authorList>
    </citation>
    <scope>NUCLEOTIDE SEQUENCE [LARGE SCALE GENOMIC DNA]</scope>
    <source>
        <strain evidence="9 10">CBS 114.80</strain>
    </source>
</reference>
<proteinExistence type="inferred from homology"/>
<feature type="domain" description="Protein kinase" evidence="8">
    <location>
        <begin position="75"/>
        <end position="340"/>
    </location>
</feature>
<protein>
    <submittedName>
        <fullName evidence="9">Kinase-like protein</fullName>
    </submittedName>
</protein>
<evidence type="ECO:0000256" key="2">
    <source>
        <dbReference type="ARBA" id="ARBA00022527"/>
    </source>
</evidence>
<dbReference type="InterPro" id="IPR011009">
    <property type="entry name" value="Kinase-like_dom_sf"/>
</dbReference>
<evidence type="ECO:0000259" key="8">
    <source>
        <dbReference type="PROSITE" id="PS50011"/>
    </source>
</evidence>
<evidence type="ECO:0000256" key="4">
    <source>
        <dbReference type="ARBA" id="ARBA00022741"/>
    </source>
</evidence>